<keyword evidence="2" id="KW-1185">Reference proteome</keyword>
<evidence type="ECO:0000313" key="3">
    <source>
        <dbReference type="WBParaSite" id="ASIM_0000582801-mRNA-1"/>
    </source>
</evidence>
<dbReference type="WBParaSite" id="ASIM_0000582801-mRNA-1">
    <property type="protein sequence ID" value="ASIM_0000582801-mRNA-1"/>
    <property type="gene ID" value="ASIM_0000582801"/>
</dbReference>
<proteinExistence type="predicted"/>
<dbReference type="AlphaFoldDB" id="A0A0M3JDY7"/>
<organism evidence="3">
    <name type="scientific">Anisakis simplex</name>
    <name type="common">Herring worm</name>
    <dbReference type="NCBI Taxonomy" id="6269"/>
    <lineage>
        <taxon>Eukaryota</taxon>
        <taxon>Metazoa</taxon>
        <taxon>Ecdysozoa</taxon>
        <taxon>Nematoda</taxon>
        <taxon>Chromadorea</taxon>
        <taxon>Rhabditida</taxon>
        <taxon>Spirurina</taxon>
        <taxon>Ascaridomorpha</taxon>
        <taxon>Ascaridoidea</taxon>
        <taxon>Anisakidae</taxon>
        <taxon>Anisakis</taxon>
        <taxon>Anisakis simplex complex</taxon>
    </lineage>
</organism>
<reference evidence="3" key="1">
    <citation type="submission" date="2017-02" db="UniProtKB">
        <authorList>
            <consortium name="WormBaseParasite"/>
        </authorList>
    </citation>
    <scope>IDENTIFICATION</scope>
</reference>
<evidence type="ECO:0000313" key="2">
    <source>
        <dbReference type="Proteomes" id="UP000267096"/>
    </source>
</evidence>
<sequence>MHHNVNSLVTRIVTEWKMFLTNDYDLIDANEQALQSPQLVQVFCRPVNSRNEAVCRRWFRAPVENTPEMQRQLAQTLDVTFSDGFVASDVS</sequence>
<accession>A0A0M3JDY7</accession>
<protein>
    <submittedName>
        <fullName evidence="3">DNA-directed DNA polymerase</fullName>
    </submittedName>
</protein>
<name>A0A0M3JDY7_ANISI</name>
<dbReference type="EMBL" id="UYRR01011223">
    <property type="protein sequence ID" value="VDK25819.1"/>
    <property type="molecule type" value="Genomic_DNA"/>
</dbReference>
<dbReference type="Proteomes" id="UP000267096">
    <property type="component" value="Unassembled WGS sequence"/>
</dbReference>
<reference evidence="1 2" key="2">
    <citation type="submission" date="2018-11" db="EMBL/GenBank/DDBJ databases">
        <authorList>
            <consortium name="Pathogen Informatics"/>
        </authorList>
    </citation>
    <scope>NUCLEOTIDE SEQUENCE [LARGE SCALE GENOMIC DNA]</scope>
</reference>
<dbReference type="OrthoDB" id="5853820at2759"/>
<evidence type="ECO:0000313" key="1">
    <source>
        <dbReference type="EMBL" id="VDK25819.1"/>
    </source>
</evidence>
<gene>
    <name evidence="1" type="ORF">ASIM_LOCUS5620</name>
</gene>